<keyword evidence="13" id="KW-1133">Transmembrane helix</keyword>
<comment type="catalytic activity">
    <reaction evidence="1">
        <text>ATP + protein L-histidine = ADP + protein N-phospho-L-histidine.</text>
        <dbReference type="EC" id="2.7.13.3"/>
    </reaction>
</comment>
<evidence type="ECO:0000256" key="5">
    <source>
        <dbReference type="ARBA" id="ARBA00018672"/>
    </source>
</evidence>
<evidence type="ECO:0000256" key="9">
    <source>
        <dbReference type="ARBA" id="ARBA00022692"/>
    </source>
</evidence>
<keyword evidence="11" id="KW-0418">Kinase</keyword>
<organism evidence="24 25">
    <name type="scientific">Ruminiclostridium sufflavum DSM 19573</name>
    <dbReference type="NCBI Taxonomy" id="1121337"/>
    <lineage>
        <taxon>Bacteria</taxon>
        <taxon>Bacillati</taxon>
        <taxon>Bacillota</taxon>
        <taxon>Clostridia</taxon>
        <taxon>Eubacteriales</taxon>
        <taxon>Oscillospiraceae</taxon>
        <taxon>Ruminiclostridium</taxon>
    </lineage>
</organism>
<dbReference type="SUPFAM" id="SSF47226">
    <property type="entry name" value="Histidine-containing phosphotransfer domain, HPT domain"/>
    <property type="match status" value="1"/>
</dbReference>
<evidence type="ECO:0000256" key="7">
    <source>
        <dbReference type="ARBA" id="ARBA00022553"/>
    </source>
</evidence>
<evidence type="ECO:0000259" key="23">
    <source>
        <dbReference type="PROSITE" id="PS50112"/>
    </source>
</evidence>
<name>A0A318XHA5_9FIRM</name>
<dbReference type="FunFam" id="1.10.287.130:FF:000002">
    <property type="entry name" value="Two-component osmosensing histidine kinase"/>
    <property type="match status" value="1"/>
</dbReference>
<dbReference type="InterPro" id="IPR035965">
    <property type="entry name" value="PAS-like_dom_sf"/>
</dbReference>
<comment type="similarity">
    <text evidence="3">In the N-terminal section; belongs to the phytochrome family.</text>
</comment>
<dbReference type="CDD" id="cd16922">
    <property type="entry name" value="HATPase_EvgS-ArcB-TorS-like"/>
    <property type="match status" value="1"/>
</dbReference>
<feature type="domain" description="PAS" evidence="23">
    <location>
        <begin position="10"/>
        <end position="53"/>
    </location>
</feature>
<dbReference type="Pfam" id="PF02518">
    <property type="entry name" value="HATPase_c"/>
    <property type="match status" value="1"/>
</dbReference>
<dbReference type="InterPro" id="IPR036890">
    <property type="entry name" value="HATPase_C_sf"/>
</dbReference>
<dbReference type="PANTHER" id="PTHR45339">
    <property type="entry name" value="HYBRID SIGNAL TRANSDUCTION HISTIDINE KINASE J"/>
    <property type="match status" value="1"/>
</dbReference>
<dbReference type="SMART" id="SM00091">
    <property type="entry name" value="PAS"/>
    <property type="match status" value="2"/>
</dbReference>
<evidence type="ECO:0000256" key="16">
    <source>
        <dbReference type="ARBA" id="ARBA00024867"/>
    </source>
</evidence>
<feature type="domain" description="Response regulatory" evidence="22">
    <location>
        <begin position="529"/>
        <end position="646"/>
    </location>
</feature>
<dbReference type="OrthoDB" id="9809348at2"/>
<dbReference type="InterPro" id="IPR000014">
    <property type="entry name" value="PAS"/>
</dbReference>
<evidence type="ECO:0000256" key="18">
    <source>
        <dbReference type="ARBA" id="ARBA00068150"/>
    </source>
</evidence>
<evidence type="ECO:0000256" key="15">
    <source>
        <dbReference type="ARBA" id="ARBA00023136"/>
    </source>
</evidence>
<dbReference type="PRINTS" id="PR00344">
    <property type="entry name" value="BCTRLSENSOR"/>
</dbReference>
<evidence type="ECO:0000256" key="2">
    <source>
        <dbReference type="ARBA" id="ARBA00004651"/>
    </source>
</evidence>
<dbReference type="Gene3D" id="3.40.50.2300">
    <property type="match status" value="1"/>
</dbReference>
<keyword evidence="12" id="KW-0067">ATP-binding</keyword>
<evidence type="ECO:0000256" key="13">
    <source>
        <dbReference type="ARBA" id="ARBA00022989"/>
    </source>
</evidence>
<dbReference type="SUPFAM" id="SSF52172">
    <property type="entry name" value="CheY-like"/>
    <property type="match status" value="1"/>
</dbReference>
<evidence type="ECO:0000259" key="22">
    <source>
        <dbReference type="PROSITE" id="PS50110"/>
    </source>
</evidence>
<keyword evidence="9" id="KW-0812">Transmembrane</keyword>
<dbReference type="InterPro" id="IPR036641">
    <property type="entry name" value="HPT_dom_sf"/>
</dbReference>
<dbReference type="InterPro" id="IPR003594">
    <property type="entry name" value="HATPase_dom"/>
</dbReference>
<dbReference type="InterPro" id="IPR003661">
    <property type="entry name" value="HisK_dim/P_dom"/>
</dbReference>
<evidence type="ECO:0000256" key="14">
    <source>
        <dbReference type="ARBA" id="ARBA00023012"/>
    </source>
</evidence>
<evidence type="ECO:0000256" key="19">
    <source>
        <dbReference type="ARBA" id="ARBA00074306"/>
    </source>
</evidence>
<comment type="caution">
    <text evidence="24">The sequence shown here is derived from an EMBL/GenBank/DDBJ whole genome shotgun (WGS) entry which is preliminary data.</text>
</comment>
<dbReference type="GO" id="GO:0005886">
    <property type="term" value="C:plasma membrane"/>
    <property type="evidence" value="ECO:0007669"/>
    <property type="project" value="UniProtKB-SubCell"/>
</dbReference>
<dbReference type="SUPFAM" id="SSF47384">
    <property type="entry name" value="Homodimeric domain of signal transducing histidine kinase"/>
    <property type="match status" value="1"/>
</dbReference>
<comment type="function">
    <text evidence="16">May play the central regulatory role in sporulation. It may be an element of the effector pathway responsible for the activation of sporulation genes in response to nutritional stress. Spo0A may act in concert with spo0H (a sigma factor) to control the expression of some genes that are critical to the sporulation process.</text>
</comment>
<dbReference type="GO" id="GO:0005524">
    <property type="term" value="F:ATP binding"/>
    <property type="evidence" value="ECO:0007669"/>
    <property type="project" value="UniProtKB-KW"/>
</dbReference>
<dbReference type="RefSeq" id="WP_110463555.1">
    <property type="nucleotide sequence ID" value="NZ_QKMR01000032.1"/>
</dbReference>
<dbReference type="CDD" id="cd00130">
    <property type="entry name" value="PAS"/>
    <property type="match status" value="1"/>
</dbReference>
<keyword evidence="14" id="KW-0902">Two-component regulatory system</keyword>
<dbReference type="SMART" id="SM00387">
    <property type="entry name" value="HATPase_c"/>
    <property type="match status" value="1"/>
</dbReference>
<reference evidence="24 25" key="1">
    <citation type="submission" date="2018-06" db="EMBL/GenBank/DDBJ databases">
        <title>Genomic Encyclopedia of Type Strains, Phase I: the one thousand microbial genomes (KMG-I) project.</title>
        <authorList>
            <person name="Kyrpides N."/>
        </authorList>
    </citation>
    <scope>NUCLEOTIDE SEQUENCE [LARGE SCALE GENOMIC DNA]</scope>
    <source>
        <strain evidence="24 25">DSM 19573</strain>
    </source>
</reference>
<dbReference type="NCBIfam" id="TIGR00229">
    <property type="entry name" value="sensory_box"/>
    <property type="match status" value="1"/>
</dbReference>
<dbReference type="SUPFAM" id="SSF55874">
    <property type="entry name" value="ATPase domain of HSP90 chaperone/DNA topoisomerase II/histidine kinase"/>
    <property type="match status" value="1"/>
</dbReference>
<dbReference type="SMART" id="SM00448">
    <property type="entry name" value="REC"/>
    <property type="match status" value="1"/>
</dbReference>
<keyword evidence="7 20" id="KW-0597">Phosphoprotein</keyword>
<dbReference type="InterPro" id="IPR005467">
    <property type="entry name" value="His_kinase_dom"/>
</dbReference>
<dbReference type="InterPro" id="IPR004358">
    <property type="entry name" value="Sig_transdc_His_kin-like_C"/>
</dbReference>
<evidence type="ECO:0000256" key="6">
    <source>
        <dbReference type="ARBA" id="ARBA00022475"/>
    </source>
</evidence>
<evidence type="ECO:0000256" key="3">
    <source>
        <dbReference type="ARBA" id="ARBA00006402"/>
    </source>
</evidence>
<dbReference type="CDD" id="cd00082">
    <property type="entry name" value="HisKA"/>
    <property type="match status" value="1"/>
</dbReference>
<dbReference type="EMBL" id="QKMR01000032">
    <property type="protein sequence ID" value="PYG84349.1"/>
    <property type="molecule type" value="Genomic_DNA"/>
</dbReference>
<dbReference type="Pfam" id="PF00072">
    <property type="entry name" value="Response_reg"/>
    <property type="match status" value="1"/>
</dbReference>
<dbReference type="AlphaFoldDB" id="A0A318XHA5"/>
<evidence type="ECO:0000256" key="12">
    <source>
        <dbReference type="ARBA" id="ARBA00022840"/>
    </source>
</evidence>
<dbReference type="PANTHER" id="PTHR45339:SF1">
    <property type="entry name" value="HYBRID SIGNAL TRANSDUCTION HISTIDINE KINASE J"/>
    <property type="match status" value="1"/>
</dbReference>
<dbReference type="PROSITE" id="PS50112">
    <property type="entry name" value="PAS"/>
    <property type="match status" value="1"/>
</dbReference>
<dbReference type="Gene3D" id="1.10.287.130">
    <property type="match status" value="1"/>
</dbReference>
<dbReference type="Gene3D" id="3.30.450.20">
    <property type="entry name" value="PAS domain"/>
    <property type="match status" value="2"/>
</dbReference>
<dbReference type="Pfam" id="PF13426">
    <property type="entry name" value="PAS_9"/>
    <property type="match status" value="2"/>
</dbReference>
<evidence type="ECO:0000256" key="8">
    <source>
        <dbReference type="ARBA" id="ARBA00022679"/>
    </source>
</evidence>
<evidence type="ECO:0000256" key="4">
    <source>
        <dbReference type="ARBA" id="ARBA00012438"/>
    </source>
</evidence>
<evidence type="ECO:0000313" key="25">
    <source>
        <dbReference type="Proteomes" id="UP000248132"/>
    </source>
</evidence>
<dbReference type="CDD" id="cd17546">
    <property type="entry name" value="REC_hyHK_CKI1_RcsC-like"/>
    <property type="match status" value="1"/>
</dbReference>
<dbReference type="EC" id="2.7.13.3" evidence="4"/>
<accession>A0A318XHA5</accession>
<keyword evidence="25" id="KW-1185">Reference proteome</keyword>
<evidence type="ECO:0000256" key="10">
    <source>
        <dbReference type="ARBA" id="ARBA00022741"/>
    </source>
</evidence>
<evidence type="ECO:0000259" key="21">
    <source>
        <dbReference type="PROSITE" id="PS50109"/>
    </source>
</evidence>
<sequence length="778" mass="88235">MGNDQRYITLSSIGDGIICTDINDKITFINKAAENMTGWTRDEAQSKSLTDIFCIIDAATGIKYESPFSSEVKENAAKGLRRNSQLVTKYGDKKYISASCSPVVEKNVTVSGSVIVFRDITNIRKIEEAVKIERNNIMTIIQIAPIGVIFLDENFIINLANKWALSFLQSELNAVTGKRVCDVFGCIYSLRKNYLERRICKSCRFNRTMQEVINSGTPFNDVMFKCNFFRDGSVFRCYLKASLTPVIFNGENRIMVIFDDVTELKRAKEEAEAANKAKSEFLANMSHEIRTPINGIMGMIDLSLMTDLNSEQKENMNIAKSCADSLLTLINDILDFSKLEASKMVLDNKCFALRDFIEEVIKAHGPHAGEKGLELKYTLPFDIPENIYGDSNRLRQILNNIINNAIKFTRRGDITLSIRKVACEKKEVTLQFDVADTGIGIEQKDMGKLFKTFIQIDGSFTRKYKGTGLGLVISKQLAEMMGGKMWYESEKGKGSTFYFTAKFKIGEKGDKLQASDNSCGIVKARNAMRILAVEDVDFNQNVIVRMLEKAGHSVDVANNGLEALEWHSRKNYDLILMDIQMPEMDGIETTRIIRKKEENRLHTPIVALTAFALKGDKERFMSAGMDDYISKPIKIDELRAILEKAHEFKMQAKIDINKEARITDEGDILFIEKDKDICLNIEENYTVIEKMECYIKEFSKINIDKNCLGDFESIAHKIKILAIQIDAEAIKNAAFKAELAARRENLREVVDYVVQIQHELEHHKEFISRNQGEGIENK</sequence>
<dbReference type="InterPro" id="IPR001789">
    <property type="entry name" value="Sig_transdc_resp-reg_receiver"/>
</dbReference>
<evidence type="ECO:0000256" key="20">
    <source>
        <dbReference type="PROSITE-ProRule" id="PRU00169"/>
    </source>
</evidence>
<evidence type="ECO:0000256" key="11">
    <source>
        <dbReference type="ARBA" id="ARBA00022777"/>
    </source>
</evidence>
<feature type="domain" description="Histidine kinase" evidence="21">
    <location>
        <begin position="284"/>
        <end position="505"/>
    </location>
</feature>
<evidence type="ECO:0000256" key="1">
    <source>
        <dbReference type="ARBA" id="ARBA00000085"/>
    </source>
</evidence>
<keyword evidence="8" id="KW-0808">Transferase</keyword>
<feature type="modified residue" description="4-aspartylphosphate" evidence="20">
    <location>
        <position position="578"/>
    </location>
</feature>
<proteinExistence type="inferred from homology"/>
<gene>
    <name evidence="24" type="ORF">LY28_03612</name>
</gene>
<dbReference type="PROSITE" id="PS50110">
    <property type="entry name" value="RESPONSE_REGULATORY"/>
    <property type="match status" value="1"/>
</dbReference>
<keyword evidence="15" id="KW-0472">Membrane</keyword>
<dbReference type="Pfam" id="PF00512">
    <property type="entry name" value="HisKA"/>
    <property type="match status" value="1"/>
</dbReference>
<dbReference type="SMART" id="SM00388">
    <property type="entry name" value="HisKA"/>
    <property type="match status" value="1"/>
</dbReference>
<keyword evidence="10" id="KW-0547">Nucleotide-binding</keyword>
<evidence type="ECO:0000256" key="17">
    <source>
        <dbReference type="ARBA" id="ARBA00064003"/>
    </source>
</evidence>
<dbReference type="Gene3D" id="3.30.565.10">
    <property type="entry name" value="Histidine kinase-like ATPase, C-terminal domain"/>
    <property type="match status" value="1"/>
</dbReference>
<comment type="subcellular location">
    <subcellularLocation>
        <location evidence="2">Cell membrane</location>
        <topology evidence="2">Multi-pass membrane protein</topology>
    </subcellularLocation>
</comment>
<dbReference type="SUPFAM" id="SSF55785">
    <property type="entry name" value="PYP-like sensor domain (PAS domain)"/>
    <property type="match status" value="2"/>
</dbReference>
<evidence type="ECO:0000313" key="24">
    <source>
        <dbReference type="EMBL" id="PYG84349.1"/>
    </source>
</evidence>
<comment type="subunit">
    <text evidence="17">At low DSF concentrations, interacts with RpfF.</text>
</comment>
<dbReference type="Proteomes" id="UP000248132">
    <property type="component" value="Unassembled WGS sequence"/>
</dbReference>
<dbReference type="InterPro" id="IPR011006">
    <property type="entry name" value="CheY-like_superfamily"/>
</dbReference>
<dbReference type="PROSITE" id="PS50109">
    <property type="entry name" value="HIS_KIN"/>
    <property type="match status" value="1"/>
</dbReference>
<dbReference type="InterPro" id="IPR036097">
    <property type="entry name" value="HisK_dim/P_sf"/>
</dbReference>
<protein>
    <recommendedName>
        <fullName evidence="19">Circadian input-output histidine kinase CikA</fullName>
        <ecNumber evidence="4">2.7.13.3</ecNumber>
    </recommendedName>
    <alternativeName>
        <fullName evidence="18">Sensory/regulatory protein RpfC</fullName>
    </alternativeName>
    <alternativeName>
        <fullName evidence="5">Stage 0 sporulation protein A homolog</fullName>
    </alternativeName>
</protein>
<dbReference type="FunFam" id="3.30.565.10:FF:000010">
    <property type="entry name" value="Sensor histidine kinase RcsC"/>
    <property type="match status" value="1"/>
</dbReference>
<dbReference type="GO" id="GO:0000155">
    <property type="term" value="F:phosphorelay sensor kinase activity"/>
    <property type="evidence" value="ECO:0007669"/>
    <property type="project" value="InterPro"/>
</dbReference>
<keyword evidence="6" id="KW-1003">Cell membrane</keyword>